<comment type="caution">
    <text evidence="3">The sequence shown here is derived from an EMBL/GenBank/DDBJ whole genome shotgun (WGS) entry which is preliminary data.</text>
</comment>
<dbReference type="InterPro" id="IPR036397">
    <property type="entry name" value="RNaseH_sf"/>
</dbReference>
<evidence type="ECO:0000259" key="2">
    <source>
        <dbReference type="PROSITE" id="PS50994"/>
    </source>
</evidence>
<evidence type="ECO:0000313" key="4">
    <source>
        <dbReference type="Proteomes" id="UP000054843"/>
    </source>
</evidence>
<dbReference type="Proteomes" id="UP000054843">
    <property type="component" value="Unassembled WGS sequence"/>
</dbReference>
<gene>
    <name evidence="3" type="ORF">T10_11756</name>
</gene>
<feature type="region of interest" description="Disordered" evidence="1">
    <location>
        <begin position="114"/>
        <end position="133"/>
    </location>
</feature>
<keyword evidence="4" id="KW-1185">Reference proteome</keyword>
<dbReference type="SUPFAM" id="SSF53098">
    <property type="entry name" value="Ribonuclease H-like"/>
    <property type="match status" value="1"/>
</dbReference>
<dbReference type="InterPro" id="IPR001584">
    <property type="entry name" value="Integrase_cat-core"/>
</dbReference>
<dbReference type="EMBL" id="JYDO01000006">
    <property type="protein sequence ID" value="KRZ79593.1"/>
    <property type="molecule type" value="Genomic_DNA"/>
</dbReference>
<dbReference type="GO" id="GO:0003676">
    <property type="term" value="F:nucleic acid binding"/>
    <property type="evidence" value="ECO:0007669"/>
    <property type="project" value="InterPro"/>
</dbReference>
<dbReference type="PANTHER" id="PTHR47331:SF5">
    <property type="entry name" value="RIBONUCLEASE H"/>
    <property type="match status" value="1"/>
</dbReference>
<reference evidence="3 4" key="1">
    <citation type="submission" date="2015-01" db="EMBL/GenBank/DDBJ databases">
        <title>Evolution of Trichinella species and genotypes.</title>
        <authorList>
            <person name="Korhonen P.K."/>
            <person name="Edoardo P."/>
            <person name="Giuseppe L.R."/>
            <person name="Gasser R.B."/>
        </authorList>
    </citation>
    <scope>NUCLEOTIDE SEQUENCE [LARGE SCALE GENOMIC DNA]</scope>
    <source>
        <strain evidence="3">ISS1980</strain>
    </source>
</reference>
<accession>A0A0V1N6D9</accession>
<proteinExistence type="predicted"/>
<evidence type="ECO:0000256" key="1">
    <source>
        <dbReference type="SAM" id="MobiDB-lite"/>
    </source>
</evidence>
<name>A0A0V1N6D9_9BILA</name>
<sequence>MSNVTQEACHSFLTFCEECHKKRARKLPKSLVVKPLVSTNVKSRDQMTICSGILQSNNGQIFSNAITTELKICWPELKLVTGRPRHPQSQGAVERLNGILQDKLSIWMRELNAKDTSQEEDNEEESLNRHGKNYEENESNIMKHFPETFMKARKGAAAGQSECYTQSARCGRGPAELKNFLVVVNAECEGLYTVGCREEKLLSKFTAADLQVISQNLLSTDEVPSAEIILRTAATKAIGNFKEPERHGNATALSQTSCAQCGSPMKGSTCVVDQEVQHLQQWFTGGNGQPHWRPCNGLIAEEGAKQMLVLRALRSEIMQSLNTARMRAYELWTHWAVRERPPGDAVDEAPYMKADHTKDLRKNPSICGTGHTWNQSSCRTTCKEYSWRLTGAADSPVAIELQLGWIVCRRINIEATAEIRYFPIKADWANEMLRGCVRESPEGRLLGLDDNGAREGRLFQWSGSRAPFSGPSMQATVRRRRLWLNFPYEFFHRNELVEGTQPGSGNRRNCIFASGGAQRARLQLARVRAYGADGNFVVVGCLLHSGSASSSINKRSIGSTQPECTRGFASSRPVVALAQSSVSEGSPGSPTGQWASNEPTALSMIPAERRSASSGGCFWKTLGIHWDRQNDYLIFLPPGAVRQDDRDLKPQVLSTSSSMFDLMGCSAPFTVRAKILFQFLWQLESSWYEPLPKDVEPHWVKWKREPRELSLIRADVRRVETAVNLVMAKTRVAPPPQTAESPETRAHGSLMRFTPLRAGVTVRLSWLGLANRWKRFICNQMEEIQQLVEPALWRHCPRNDNPADFLSRGLNVGGLATETRCWRGRKEQKSCRAGLMAMSGHALSDPLHLDKCADIEKLFRITACCLRFVNNCRSSSGERQVRALPVKELQAAEECWVRLTQREEF</sequence>
<protein>
    <recommendedName>
        <fullName evidence="2">Integrase catalytic domain-containing protein</fullName>
    </recommendedName>
</protein>
<dbReference type="Pfam" id="PF05380">
    <property type="entry name" value="Peptidase_A17"/>
    <property type="match status" value="1"/>
</dbReference>
<dbReference type="InterPro" id="IPR012337">
    <property type="entry name" value="RNaseH-like_sf"/>
</dbReference>
<dbReference type="AlphaFoldDB" id="A0A0V1N6D9"/>
<evidence type="ECO:0000313" key="3">
    <source>
        <dbReference type="EMBL" id="KRZ79593.1"/>
    </source>
</evidence>
<dbReference type="STRING" id="268474.A0A0V1N6D9"/>
<dbReference type="GO" id="GO:0015074">
    <property type="term" value="P:DNA integration"/>
    <property type="evidence" value="ECO:0007669"/>
    <property type="project" value="InterPro"/>
</dbReference>
<organism evidence="3 4">
    <name type="scientific">Trichinella papuae</name>
    <dbReference type="NCBI Taxonomy" id="268474"/>
    <lineage>
        <taxon>Eukaryota</taxon>
        <taxon>Metazoa</taxon>
        <taxon>Ecdysozoa</taxon>
        <taxon>Nematoda</taxon>
        <taxon>Enoplea</taxon>
        <taxon>Dorylaimia</taxon>
        <taxon>Trichinellida</taxon>
        <taxon>Trichinellidae</taxon>
        <taxon>Trichinella</taxon>
    </lineage>
</organism>
<dbReference type="Gene3D" id="3.30.420.10">
    <property type="entry name" value="Ribonuclease H-like superfamily/Ribonuclease H"/>
    <property type="match status" value="1"/>
</dbReference>
<dbReference type="InterPro" id="IPR008042">
    <property type="entry name" value="Retrotrans_Pao"/>
</dbReference>
<dbReference type="PROSITE" id="PS50994">
    <property type="entry name" value="INTEGRASE"/>
    <property type="match status" value="1"/>
</dbReference>
<dbReference type="PANTHER" id="PTHR47331">
    <property type="entry name" value="PHD-TYPE DOMAIN-CONTAINING PROTEIN"/>
    <property type="match status" value="1"/>
</dbReference>
<feature type="domain" description="Integrase catalytic" evidence="2">
    <location>
        <begin position="53"/>
        <end position="154"/>
    </location>
</feature>